<dbReference type="GO" id="GO:0032981">
    <property type="term" value="P:mitochondrial respiratory chain complex I assembly"/>
    <property type="evidence" value="ECO:0007669"/>
    <property type="project" value="TreeGrafter"/>
</dbReference>
<comment type="subcellular location">
    <subcellularLocation>
        <location evidence="1">Mitochondrion membrane</location>
        <topology evidence="1">Multi-pass membrane protein</topology>
    </subcellularLocation>
</comment>
<dbReference type="EMBL" id="JAGKHQ010000004">
    <property type="protein sequence ID" value="KAG7518007.1"/>
    <property type="molecule type" value="Genomic_DNA"/>
</dbReference>
<evidence type="ECO:0000256" key="4">
    <source>
        <dbReference type="ARBA" id="ARBA00023128"/>
    </source>
</evidence>
<dbReference type="Proteomes" id="UP000693946">
    <property type="component" value="Linkage Group LG12"/>
</dbReference>
<organism evidence="7 8">
    <name type="scientific">Solea senegalensis</name>
    <name type="common">Senegalese sole</name>
    <dbReference type="NCBI Taxonomy" id="28829"/>
    <lineage>
        <taxon>Eukaryota</taxon>
        <taxon>Metazoa</taxon>
        <taxon>Chordata</taxon>
        <taxon>Craniata</taxon>
        <taxon>Vertebrata</taxon>
        <taxon>Euteleostomi</taxon>
        <taxon>Actinopterygii</taxon>
        <taxon>Neopterygii</taxon>
        <taxon>Teleostei</taxon>
        <taxon>Neoteleostei</taxon>
        <taxon>Acanthomorphata</taxon>
        <taxon>Carangaria</taxon>
        <taxon>Pleuronectiformes</taxon>
        <taxon>Pleuronectoidei</taxon>
        <taxon>Soleidae</taxon>
        <taxon>Solea</taxon>
    </lineage>
</organism>
<dbReference type="InterPro" id="IPR009801">
    <property type="entry name" value="TMEM126"/>
</dbReference>
<dbReference type="GO" id="GO:0031966">
    <property type="term" value="C:mitochondrial membrane"/>
    <property type="evidence" value="ECO:0007669"/>
    <property type="project" value="UniProtKB-SubCell"/>
</dbReference>
<evidence type="ECO:0000313" key="8">
    <source>
        <dbReference type="Proteomes" id="UP000693946"/>
    </source>
</evidence>
<feature type="transmembrane region" description="Helical" evidence="6">
    <location>
        <begin position="20"/>
        <end position="41"/>
    </location>
</feature>
<evidence type="ECO:0000313" key="7">
    <source>
        <dbReference type="EMBL" id="KAG7518007.1"/>
    </source>
</evidence>
<feature type="transmembrane region" description="Helical" evidence="6">
    <location>
        <begin position="61"/>
        <end position="80"/>
    </location>
</feature>
<keyword evidence="4" id="KW-0496">Mitochondrion</keyword>
<evidence type="ECO:0000256" key="5">
    <source>
        <dbReference type="ARBA" id="ARBA00023136"/>
    </source>
</evidence>
<dbReference type="AlphaFoldDB" id="A0AAV6SNV0"/>
<keyword evidence="8" id="KW-1185">Reference proteome</keyword>
<gene>
    <name evidence="7" type="ORF">JOB18_022244</name>
</gene>
<keyword evidence="5 6" id="KW-0472">Membrane</keyword>
<reference evidence="7 8" key="1">
    <citation type="journal article" date="2021" name="Sci. Rep.">
        <title>Chromosome anchoring in Senegalese sole (Solea senegalensis) reveals sex-associated markers and genome rearrangements in flatfish.</title>
        <authorList>
            <person name="Guerrero-Cozar I."/>
            <person name="Gomez-Garrido J."/>
            <person name="Berbel C."/>
            <person name="Martinez-Blanch J.F."/>
            <person name="Alioto T."/>
            <person name="Claros M.G."/>
            <person name="Gagnaire P.A."/>
            <person name="Manchado M."/>
        </authorList>
    </citation>
    <scope>NUCLEOTIDE SEQUENCE [LARGE SCALE GENOMIC DNA]</scope>
    <source>
        <strain evidence="7">Sse05_10M</strain>
    </source>
</reference>
<keyword evidence="3 6" id="KW-1133">Transmembrane helix</keyword>
<dbReference type="Pfam" id="PF07114">
    <property type="entry name" value="TMEM126"/>
    <property type="match status" value="1"/>
</dbReference>
<evidence type="ECO:0000256" key="1">
    <source>
        <dbReference type="ARBA" id="ARBA00004225"/>
    </source>
</evidence>
<sequence>MAEILAKNFERLPDADKKFFMYGPMYLGGNAGLGGMIANSLYRRALNVTQAPIASSLPMTVLPFLTTVAVYNAAVCSPLLSGDLNCPTCALIRGGLVGLLGAGLYPILLALPVNAGLATRYSTAPMPQKGNHLRFWWELSRPILKRMRAVLLLQVFFGAFLGSRHHQKYIQLAQMTYTSDGEELKD</sequence>
<evidence type="ECO:0000256" key="2">
    <source>
        <dbReference type="ARBA" id="ARBA00022692"/>
    </source>
</evidence>
<comment type="caution">
    <text evidence="7">The sequence shown here is derived from an EMBL/GenBank/DDBJ whole genome shotgun (WGS) entry which is preliminary data.</text>
</comment>
<evidence type="ECO:0000256" key="3">
    <source>
        <dbReference type="ARBA" id="ARBA00022989"/>
    </source>
</evidence>
<dbReference type="PANTHER" id="PTHR16296:SF2">
    <property type="entry name" value="TRANSMEMBRANE PROTEIN 126A"/>
    <property type="match status" value="1"/>
</dbReference>
<proteinExistence type="predicted"/>
<evidence type="ECO:0000256" key="6">
    <source>
        <dbReference type="SAM" id="Phobius"/>
    </source>
</evidence>
<dbReference type="PANTHER" id="PTHR16296">
    <property type="entry name" value="UNCHARACTERIZED HYPOTHALAMUS PROTEIN HT007"/>
    <property type="match status" value="1"/>
</dbReference>
<accession>A0AAV6SNV0</accession>
<name>A0AAV6SNV0_SOLSE</name>
<keyword evidence="2 6" id="KW-0812">Transmembrane</keyword>
<feature type="transmembrane region" description="Helical" evidence="6">
    <location>
        <begin position="92"/>
        <end position="113"/>
    </location>
</feature>
<protein>
    <submittedName>
        <fullName evidence="7">Transmembrane protein 126A-like</fullName>
    </submittedName>
</protein>